<evidence type="ECO:0000313" key="2">
    <source>
        <dbReference type="Proteomes" id="UP001372834"/>
    </source>
</evidence>
<evidence type="ECO:0000313" key="1">
    <source>
        <dbReference type="EMBL" id="KAK6629344.1"/>
    </source>
</evidence>
<sequence>RTGRTCLEVSEWKEQMEKKGFITDVCFYDEDKCDRRAETRAELKSSKFFTVTFAQQKAKMKPTWRCTKKKKRRFQTIEVTE</sequence>
<dbReference type="AlphaFoldDB" id="A0AAN8NZQ1"/>
<feature type="non-terminal residue" evidence="1">
    <location>
        <position position="1"/>
    </location>
</feature>
<gene>
    <name evidence="1" type="ORF">RUM43_003161</name>
</gene>
<proteinExistence type="predicted"/>
<reference evidence="1 2" key="1">
    <citation type="submission" date="2023-10" db="EMBL/GenBank/DDBJ databases">
        <title>Genomes of two closely related lineages of the louse Polyplax serrata with different host specificities.</title>
        <authorList>
            <person name="Martinu J."/>
            <person name="Tarabai H."/>
            <person name="Stefka J."/>
            <person name="Hypsa V."/>
        </authorList>
    </citation>
    <scope>NUCLEOTIDE SEQUENCE [LARGE SCALE GENOMIC DNA]</scope>
    <source>
        <strain evidence="1">HR10_N</strain>
    </source>
</reference>
<protein>
    <submittedName>
        <fullName evidence="1">Uncharacterized protein</fullName>
    </submittedName>
</protein>
<dbReference type="EMBL" id="JAWJWE010000036">
    <property type="protein sequence ID" value="KAK6629344.1"/>
    <property type="molecule type" value="Genomic_DNA"/>
</dbReference>
<comment type="caution">
    <text evidence="1">The sequence shown here is derived from an EMBL/GenBank/DDBJ whole genome shotgun (WGS) entry which is preliminary data.</text>
</comment>
<name>A0AAN8NZQ1_POLSC</name>
<organism evidence="1 2">
    <name type="scientific">Polyplax serrata</name>
    <name type="common">Common mouse louse</name>
    <dbReference type="NCBI Taxonomy" id="468196"/>
    <lineage>
        <taxon>Eukaryota</taxon>
        <taxon>Metazoa</taxon>
        <taxon>Ecdysozoa</taxon>
        <taxon>Arthropoda</taxon>
        <taxon>Hexapoda</taxon>
        <taxon>Insecta</taxon>
        <taxon>Pterygota</taxon>
        <taxon>Neoptera</taxon>
        <taxon>Paraneoptera</taxon>
        <taxon>Psocodea</taxon>
        <taxon>Troctomorpha</taxon>
        <taxon>Phthiraptera</taxon>
        <taxon>Anoplura</taxon>
        <taxon>Polyplacidae</taxon>
        <taxon>Polyplax</taxon>
    </lineage>
</organism>
<accession>A0AAN8NZQ1</accession>
<dbReference type="Proteomes" id="UP001372834">
    <property type="component" value="Unassembled WGS sequence"/>
</dbReference>